<evidence type="ECO:0000256" key="2">
    <source>
        <dbReference type="SAM" id="SignalP"/>
    </source>
</evidence>
<dbReference type="AlphaFoldDB" id="M5FQU9"/>
<dbReference type="RefSeq" id="XP_040626253.1">
    <property type="nucleotide sequence ID" value="XM_040773458.1"/>
</dbReference>
<dbReference type="OrthoDB" id="3356102at2759"/>
<protein>
    <submittedName>
        <fullName evidence="3">Uncharacterized protein</fullName>
    </submittedName>
</protein>
<dbReference type="SUPFAM" id="SSF69304">
    <property type="entry name" value="Tricorn protease N-terminal domain"/>
    <property type="match status" value="1"/>
</dbReference>
<organism evidence="3 4">
    <name type="scientific">Dacryopinax primogenitus (strain DJM 731)</name>
    <name type="common">Brown rot fungus</name>
    <dbReference type="NCBI Taxonomy" id="1858805"/>
    <lineage>
        <taxon>Eukaryota</taxon>
        <taxon>Fungi</taxon>
        <taxon>Dikarya</taxon>
        <taxon>Basidiomycota</taxon>
        <taxon>Agaricomycotina</taxon>
        <taxon>Dacrymycetes</taxon>
        <taxon>Dacrymycetales</taxon>
        <taxon>Dacrymycetaceae</taxon>
        <taxon>Dacryopinax</taxon>
    </lineage>
</organism>
<accession>M5FQU9</accession>
<dbReference type="GeneID" id="63688520"/>
<gene>
    <name evidence="3" type="ORF">DACRYDRAFT_23912</name>
</gene>
<dbReference type="Proteomes" id="UP000030653">
    <property type="component" value="Unassembled WGS sequence"/>
</dbReference>
<feature type="compositionally biased region" description="Low complexity" evidence="1">
    <location>
        <begin position="315"/>
        <end position="354"/>
    </location>
</feature>
<feature type="chain" id="PRO_5004067162" evidence="2">
    <location>
        <begin position="17"/>
        <end position="383"/>
    </location>
</feature>
<dbReference type="STRING" id="1858805.M5FQU9"/>
<sequence length="383" mass="39659">MLSLLLSLLAPAAVFAGPCVEFDSNFNLYVFGLNGKDVNVGAQSSWNSPNPQAIATSGRPPFDGTNTQCFLSQYNNAIYILGADNANPANVYIYDATDNSWSMSVVTTAGVDPNSVVSILDHDTNVFYALSGGNLYQLDYSTITKTATGPTAWEAVEAPNFQTTGYKPVMAIAQNHIHFLDVPGNQAGQANIFVIHFSYFQPEVQSYPAASGSQTFPETHGQVTSFFDPNNLVQQQFAFIPDDNSAVYIVNVENNSTISLTGPTDTTASTFAASTSALVQLTSSGSVYYMPFGQANPGAQNTWTLISNFGTAASGSNGSSNGTTSQTGASQTAHGSSTASPSGSGSSSSPSAGSAKGGAAGLRISGQTVFALGAIALGAALFL</sequence>
<reference evidence="3 4" key="1">
    <citation type="journal article" date="2012" name="Science">
        <title>The Paleozoic origin of enzymatic lignin decomposition reconstructed from 31 fungal genomes.</title>
        <authorList>
            <person name="Floudas D."/>
            <person name="Binder M."/>
            <person name="Riley R."/>
            <person name="Barry K."/>
            <person name="Blanchette R.A."/>
            <person name="Henrissat B."/>
            <person name="Martinez A.T."/>
            <person name="Otillar R."/>
            <person name="Spatafora J.W."/>
            <person name="Yadav J.S."/>
            <person name="Aerts A."/>
            <person name="Benoit I."/>
            <person name="Boyd A."/>
            <person name="Carlson A."/>
            <person name="Copeland A."/>
            <person name="Coutinho P.M."/>
            <person name="de Vries R.P."/>
            <person name="Ferreira P."/>
            <person name="Findley K."/>
            <person name="Foster B."/>
            <person name="Gaskell J."/>
            <person name="Glotzer D."/>
            <person name="Gorecki P."/>
            <person name="Heitman J."/>
            <person name="Hesse C."/>
            <person name="Hori C."/>
            <person name="Igarashi K."/>
            <person name="Jurgens J.A."/>
            <person name="Kallen N."/>
            <person name="Kersten P."/>
            <person name="Kohler A."/>
            <person name="Kuees U."/>
            <person name="Kumar T.K.A."/>
            <person name="Kuo A."/>
            <person name="LaButti K."/>
            <person name="Larrondo L.F."/>
            <person name="Lindquist E."/>
            <person name="Ling A."/>
            <person name="Lombard V."/>
            <person name="Lucas S."/>
            <person name="Lundell T."/>
            <person name="Martin R."/>
            <person name="McLaughlin D.J."/>
            <person name="Morgenstern I."/>
            <person name="Morin E."/>
            <person name="Murat C."/>
            <person name="Nagy L.G."/>
            <person name="Nolan M."/>
            <person name="Ohm R.A."/>
            <person name="Patyshakuliyeva A."/>
            <person name="Rokas A."/>
            <person name="Ruiz-Duenas F.J."/>
            <person name="Sabat G."/>
            <person name="Salamov A."/>
            <person name="Samejima M."/>
            <person name="Schmutz J."/>
            <person name="Slot J.C."/>
            <person name="St John F."/>
            <person name="Stenlid J."/>
            <person name="Sun H."/>
            <person name="Sun S."/>
            <person name="Syed K."/>
            <person name="Tsang A."/>
            <person name="Wiebenga A."/>
            <person name="Young D."/>
            <person name="Pisabarro A."/>
            <person name="Eastwood D.C."/>
            <person name="Martin F."/>
            <person name="Cullen D."/>
            <person name="Grigoriev I.V."/>
            <person name="Hibbett D.S."/>
        </authorList>
    </citation>
    <scope>NUCLEOTIDE SEQUENCE [LARGE SCALE GENOMIC DNA]</scope>
    <source>
        <strain evidence="3 4">DJM-731 SS1</strain>
    </source>
</reference>
<feature type="signal peptide" evidence="2">
    <location>
        <begin position="1"/>
        <end position="16"/>
    </location>
</feature>
<dbReference type="OMA" id="TTCYLSQ"/>
<evidence type="ECO:0000256" key="1">
    <source>
        <dbReference type="SAM" id="MobiDB-lite"/>
    </source>
</evidence>
<proteinExistence type="predicted"/>
<dbReference type="EMBL" id="JH795870">
    <property type="protein sequence ID" value="EJT99355.1"/>
    <property type="molecule type" value="Genomic_DNA"/>
</dbReference>
<evidence type="ECO:0000313" key="3">
    <source>
        <dbReference type="EMBL" id="EJT99355.1"/>
    </source>
</evidence>
<keyword evidence="2" id="KW-0732">Signal</keyword>
<evidence type="ECO:0000313" key="4">
    <source>
        <dbReference type="Proteomes" id="UP000030653"/>
    </source>
</evidence>
<feature type="region of interest" description="Disordered" evidence="1">
    <location>
        <begin position="315"/>
        <end position="358"/>
    </location>
</feature>
<name>M5FQU9_DACPD</name>
<dbReference type="HOGENOM" id="CLU_059781_0_0_1"/>
<keyword evidence="4" id="KW-1185">Reference proteome</keyword>